<dbReference type="SUPFAM" id="SSF50494">
    <property type="entry name" value="Trypsin-like serine proteases"/>
    <property type="match status" value="1"/>
</dbReference>
<dbReference type="OrthoDB" id="73775at2"/>
<keyword evidence="1" id="KW-0645">Protease</keyword>
<evidence type="ECO:0000313" key="2">
    <source>
        <dbReference type="Proteomes" id="UP000280935"/>
    </source>
</evidence>
<dbReference type="GO" id="GO:0008233">
    <property type="term" value="F:peptidase activity"/>
    <property type="evidence" value="ECO:0007669"/>
    <property type="project" value="UniProtKB-KW"/>
</dbReference>
<dbReference type="Gene3D" id="2.40.10.120">
    <property type="match status" value="1"/>
</dbReference>
<organism evidence="1 2">
    <name type="scientific">Arachnia propionica</name>
    <dbReference type="NCBI Taxonomy" id="1750"/>
    <lineage>
        <taxon>Bacteria</taxon>
        <taxon>Bacillati</taxon>
        <taxon>Actinomycetota</taxon>
        <taxon>Actinomycetes</taxon>
        <taxon>Propionibacteriales</taxon>
        <taxon>Propionibacteriaceae</taxon>
        <taxon>Arachnia</taxon>
    </lineage>
</organism>
<sequence>MRVVETIADQLFFTTVYIEAVAPGGVATGTGFVVNYQTSVGTMSILVTNKHVLGDFSEVTFRMVAAENGAPSRRATQISVSDIVPGETWVGHPDENVDVAVMPFNSVLNAMTSNGAAPFYRVFGPENFLTQAQAEELDGIEQVLFVGYPNGLFDTASWMPIIRRGQTATPIYNDYRAQPSFLIDASVFPGSSGSPVIIYDRGMYFSRSGATVIGSRLYLAGVIAAVHTREVRGQIIPTQRIPVVAFSDMINLGIVYKAGAIQEAVDLFVRRAGIQLIAPPSVETLV</sequence>
<proteinExistence type="predicted"/>
<evidence type="ECO:0000313" key="1">
    <source>
        <dbReference type="EMBL" id="RRD50820.1"/>
    </source>
</evidence>
<dbReference type="AlphaFoldDB" id="A0A3P1WZI3"/>
<protein>
    <submittedName>
        <fullName evidence="1">Serine protease</fullName>
    </submittedName>
</protein>
<dbReference type="RefSeq" id="WP_125227092.1">
    <property type="nucleotide sequence ID" value="NZ_RQYT01000004.1"/>
</dbReference>
<dbReference type="InterPro" id="IPR009003">
    <property type="entry name" value="Peptidase_S1_PA"/>
</dbReference>
<dbReference type="GO" id="GO:0006508">
    <property type="term" value="P:proteolysis"/>
    <property type="evidence" value="ECO:0007669"/>
    <property type="project" value="UniProtKB-KW"/>
</dbReference>
<comment type="caution">
    <text evidence="1">The sequence shown here is derived from an EMBL/GenBank/DDBJ whole genome shotgun (WGS) entry which is preliminary data.</text>
</comment>
<name>A0A3P1WZI3_9ACTN</name>
<reference evidence="1 2" key="1">
    <citation type="submission" date="2018-11" db="EMBL/GenBank/DDBJ databases">
        <title>Genomes From Bacteria Associated with the Canine Oral Cavity: a Test Case for Automated Genome-Based Taxonomic Assignment.</title>
        <authorList>
            <person name="Coil D.A."/>
            <person name="Jospin G."/>
            <person name="Darling A.E."/>
            <person name="Wallis C."/>
            <person name="Davis I.J."/>
            <person name="Harris S."/>
            <person name="Eisen J.A."/>
            <person name="Holcombe L.J."/>
            <person name="O'Flynn C."/>
        </authorList>
    </citation>
    <scope>NUCLEOTIDE SEQUENCE [LARGE SCALE GENOMIC DNA]</scope>
    <source>
        <strain evidence="1 2">OH2822_COT-296</strain>
    </source>
</reference>
<accession>A0A3P1WZI3</accession>
<dbReference type="EMBL" id="RQYT01000004">
    <property type="protein sequence ID" value="RRD50820.1"/>
    <property type="molecule type" value="Genomic_DNA"/>
</dbReference>
<dbReference type="Pfam" id="PF13365">
    <property type="entry name" value="Trypsin_2"/>
    <property type="match status" value="1"/>
</dbReference>
<dbReference type="Proteomes" id="UP000280935">
    <property type="component" value="Unassembled WGS sequence"/>
</dbReference>
<keyword evidence="1" id="KW-0378">Hydrolase</keyword>
<gene>
    <name evidence="1" type="ORF">EII35_03575</name>
</gene>